<comment type="caution">
    <text evidence="1">The sequence shown here is derived from an EMBL/GenBank/DDBJ whole genome shotgun (WGS) entry which is preliminary data.</text>
</comment>
<sequence>MQPSGTSIAMAKKRAHRQANRVLSYTSLSGTTPYTANGGKLYSSASLSGKSRNAGNYLQTTLYAFKSARVRKPTGKIAVYYYVENSTGNINGWIWRGNLSQKKSYDQETADIRAMIAIVRTMSPDSQDDILDNVTNISPKAAYNDGDTSDNWDIGSVIGQMRDDADDSGDKADILAIEKAYNLFKGRFDTLNNNKLGALHDRYVEALNNDDAGDAAWNLANTLSGAVFNMQ</sequence>
<dbReference type="PATRIC" id="fig|1423784.4.peg.2180"/>
<evidence type="ECO:0000313" key="2">
    <source>
        <dbReference type="Proteomes" id="UP000051957"/>
    </source>
</evidence>
<name>A0A0R1YWH5_9LACO</name>
<dbReference type="Proteomes" id="UP000051957">
    <property type="component" value="Unassembled WGS sequence"/>
</dbReference>
<dbReference type="AlphaFoldDB" id="A0A0R1YWH5"/>
<evidence type="ECO:0000313" key="1">
    <source>
        <dbReference type="EMBL" id="KRM46559.1"/>
    </source>
</evidence>
<accession>A0A0R1YWH5</accession>
<protein>
    <recommendedName>
        <fullName evidence="3">D-alanyl-D-alanine carboxypeptidase</fullName>
    </recommendedName>
</protein>
<dbReference type="EMBL" id="AZGK01000006">
    <property type="protein sequence ID" value="KRM46559.1"/>
    <property type="molecule type" value="Genomic_DNA"/>
</dbReference>
<proteinExistence type="predicted"/>
<gene>
    <name evidence="1" type="ORF">FC51_GL002137</name>
</gene>
<evidence type="ECO:0008006" key="3">
    <source>
        <dbReference type="Google" id="ProtNLM"/>
    </source>
</evidence>
<reference evidence="1 2" key="1">
    <citation type="journal article" date="2015" name="Genome Announc.">
        <title>Expanding the biotechnology potential of lactobacilli through comparative genomics of 213 strains and associated genera.</title>
        <authorList>
            <person name="Sun Z."/>
            <person name="Harris H.M."/>
            <person name="McCann A."/>
            <person name="Guo C."/>
            <person name="Argimon S."/>
            <person name="Zhang W."/>
            <person name="Yang X."/>
            <person name="Jeffery I.B."/>
            <person name="Cooney J.C."/>
            <person name="Kagawa T.F."/>
            <person name="Liu W."/>
            <person name="Song Y."/>
            <person name="Salvetti E."/>
            <person name="Wrobel A."/>
            <person name="Rasinkangas P."/>
            <person name="Parkhill J."/>
            <person name="Rea M.C."/>
            <person name="O'Sullivan O."/>
            <person name="Ritari J."/>
            <person name="Douillard F.P."/>
            <person name="Paul Ross R."/>
            <person name="Yang R."/>
            <person name="Briner A.E."/>
            <person name="Felis G.E."/>
            <person name="de Vos W.M."/>
            <person name="Barrangou R."/>
            <person name="Klaenhammer T.R."/>
            <person name="Caufield P.W."/>
            <person name="Cui Y."/>
            <person name="Zhang H."/>
            <person name="O'Toole P.W."/>
        </authorList>
    </citation>
    <scope>NUCLEOTIDE SEQUENCE [LARGE SCALE GENOMIC DNA]</scope>
    <source>
        <strain evidence="1 2">DSM 5707</strain>
    </source>
</reference>
<organism evidence="1 2">
    <name type="scientific">Lentilactobacillus parabuchneri DSM 5707 = NBRC 107865</name>
    <dbReference type="NCBI Taxonomy" id="1423784"/>
    <lineage>
        <taxon>Bacteria</taxon>
        <taxon>Bacillati</taxon>
        <taxon>Bacillota</taxon>
        <taxon>Bacilli</taxon>
        <taxon>Lactobacillales</taxon>
        <taxon>Lactobacillaceae</taxon>
        <taxon>Lentilactobacillus</taxon>
    </lineage>
</organism>